<dbReference type="Proteomes" id="UP000076632">
    <property type="component" value="Unassembled WGS sequence"/>
</dbReference>
<dbReference type="GO" id="GO:0032981">
    <property type="term" value="P:mitochondrial respiratory chain complex I assembly"/>
    <property type="evidence" value="ECO:0007669"/>
    <property type="project" value="TreeGrafter"/>
</dbReference>
<dbReference type="OMA" id="TAQWHQW"/>
<evidence type="ECO:0000256" key="1">
    <source>
        <dbReference type="ARBA" id="ARBA00007355"/>
    </source>
</evidence>
<dbReference type="GO" id="GO:0045271">
    <property type="term" value="C:respiratory chain complex I"/>
    <property type="evidence" value="ECO:0007669"/>
    <property type="project" value="InterPro"/>
</dbReference>
<reference evidence="3 4" key="1">
    <citation type="journal article" date="2016" name="Fungal Biol.">
        <title>The genome of Xylona heveae provides a window into fungal endophytism.</title>
        <authorList>
            <person name="Gazis R."/>
            <person name="Kuo A."/>
            <person name="Riley R."/>
            <person name="LaButti K."/>
            <person name="Lipzen A."/>
            <person name="Lin J."/>
            <person name="Amirebrahimi M."/>
            <person name="Hesse C.N."/>
            <person name="Spatafora J.W."/>
            <person name="Henrissat B."/>
            <person name="Hainaut M."/>
            <person name="Grigoriev I.V."/>
            <person name="Hibbett D.S."/>
        </authorList>
    </citation>
    <scope>NUCLEOTIDE SEQUENCE [LARGE SCALE GENOMIC DNA]</scope>
    <source>
        <strain evidence="3 4">TC161</strain>
    </source>
</reference>
<dbReference type="STRING" id="1328760.A0A164ZDV0"/>
<gene>
    <name evidence="3" type="ORF">L228DRAFT_264099</name>
</gene>
<name>A0A164ZDV0_XYLHT</name>
<comment type="similarity">
    <text evidence="1">Belongs to the complex I NDUFA12 subunit family.</text>
</comment>
<dbReference type="PANTHER" id="PTHR32470">
    <property type="entry name" value="ADH DEHYDROGENASE [UBIQUINONE] 1 ALPHA SUBCOMPLEX ASSEMBLY FACTOR 2"/>
    <property type="match status" value="1"/>
</dbReference>
<feature type="region of interest" description="Disordered" evidence="2">
    <location>
        <begin position="118"/>
        <end position="200"/>
    </location>
</feature>
<dbReference type="Pfam" id="PF05071">
    <property type="entry name" value="NDUFA12"/>
    <property type="match status" value="1"/>
</dbReference>
<sequence>MTSTASSHVGPIRRLWFRWKSLRLPWRRQFLVGMDLAGNTYWEFKDHMNAQRLRRIVHHSRRTHYSDVQVNPQWHQWLRHVRPTPPSIAEQEADLIRQTQIKQLAARADERWASLPSYADIHPQPQPAMQSQGSGASVLGGAATAQGEDKGGHSGVTGSEEKEQSRRSTKGKDSWEQAQKPSNPGQDWQPESWSPSASKR</sequence>
<feature type="compositionally biased region" description="Basic and acidic residues" evidence="2">
    <location>
        <begin position="159"/>
        <end position="175"/>
    </location>
</feature>
<dbReference type="RefSeq" id="XP_018184532.1">
    <property type="nucleotide sequence ID" value="XM_018334545.1"/>
</dbReference>
<dbReference type="InterPro" id="IPR052618">
    <property type="entry name" value="ComplexI_NDUFA12"/>
</dbReference>
<dbReference type="EMBL" id="KV407468">
    <property type="protein sequence ID" value="KZF18977.1"/>
    <property type="molecule type" value="Genomic_DNA"/>
</dbReference>
<proteinExistence type="inferred from homology"/>
<evidence type="ECO:0000313" key="3">
    <source>
        <dbReference type="EMBL" id="KZF18977.1"/>
    </source>
</evidence>
<organism evidence="3 4">
    <name type="scientific">Xylona heveae (strain CBS 132557 / TC161)</name>
    <dbReference type="NCBI Taxonomy" id="1328760"/>
    <lineage>
        <taxon>Eukaryota</taxon>
        <taxon>Fungi</taxon>
        <taxon>Dikarya</taxon>
        <taxon>Ascomycota</taxon>
        <taxon>Pezizomycotina</taxon>
        <taxon>Xylonomycetes</taxon>
        <taxon>Xylonales</taxon>
        <taxon>Xylonaceae</taxon>
        <taxon>Xylona</taxon>
    </lineage>
</organism>
<keyword evidence="4" id="KW-1185">Reference proteome</keyword>
<dbReference type="InParanoid" id="A0A164ZDV0"/>
<dbReference type="InterPro" id="IPR007763">
    <property type="entry name" value="NDUFA12"/>
</dbReference>
<dbReference type="OrthoDB" id="10255576at2759"/>
<dbReference type="GeneID" id="28899682"/>
<dbReference type="PANTHER" id="PTHR32470:SF2">
    <property type="entry name" value="NADH DEHYDROGENASE [UBIQUINONE] 1 ALPHA SUBCOMPLEX ASSEMBLY FACTOR 2"/>
    <property type="match status" value="1"/>
</dbReference>
<accession>A0A164ZDV0</accession>
<dbReference type="GO" id="GO:0005739">
    <property type="term" value="C:mitochondrion"/>
    <property type="evidence" value="ECO:0007669"/>
    <property type="project" value="TreeGrafter"/>
</dbReference>
<evidence type="ECO:0000256" key="2">
    <source>
        <dbReference type="SAM" id="MobiDB-lite"/>
    </source>
</evidence>
<dbReference type="AlphaFoldDB" id="A0A164ZDV0"/>
<feature type="compositionally biased region" description="Polar residues" evidence="2">
    <location>
        <begin position="176"/>
        <end position="200"/>
    </location>
</feature>
<protein>
    <submittedName>
        <fullName evidence="3">Uncharacterized protein</fullName>
    </submittedName>
</protein>
<evidence type="ECO:0000313" key="4">
    <source>
        <dbReference type="Proteomes" id="UP000076632"/>
    </source>
</evidence>